<reference evidence="1 2" key="1">
    <citation type="submission" date="2021-05" db="EMBL/GenBank/DDBJ databases">
        <title>Genome Assembly of Synthetic Allotetraploid Brassica napus Reveals Homoeologous Exchanges between Subgenomes.</title>
        <authorList>
            <person name="Davis J.T."/>
        </authorList>
    </citation>
    <scope>NUCLEOTIDE SEQUENCE [LARGE SCALE GENOMIC DNA]</scope>
    <source>
        <strain evidence="2">cv. Da-Ae</strain>
        <tissue evidence="1">Seedling</tissue>
    </source>
</reference>
<protein>
    <submittedName>
        <fullName evidence="1">Uncharacterized protein</fullName>
    </submittedName>
</protein>
<sequence length="163" mass="18676">MGNTDKLMNQIFDLKFTSKSLQRQSRKCEKEEKAEKLKVKKAIEKGNMDGARIYAENAIRKRSEQMNYLRLASRLDAVVARLDTQAKMATITKSMTNIVKSLESSLATGNLQKMSETMDSFEKQFVNMEEACRAQGQRLNHAWTICHLGRVPYRNITAIICEH</sequence>
<organism evidence="1 2">
    <name type="scientific">Brassica napus</name>
    <name type="common">Rape</name>
    <dbReference type="NCBI Taxonomy" id="3708"/>
    <lineage>
        <taxon>Eukaryota</taxon>
        <taxon>Viridiplantae</taxon>
        <taxon>Streptophyta</taxon>
        <taxon>Embryophyta</taxon>
        <taxon>Tracheophyta</taxon>
        <taxon>Spermatophyta</taxon>
        <taxon>Magnoliopsida</taxon>
        <taxon>eudicotyledons</taxon>
        <taxon>Gunneridae</taxon>
        <taxon>Pentapetalae</taxon>
        <taxon>rosids</taxon>
        <taxon>malvids</taxon>
        <taxon>Brassicales</taxon>
        <taxon>Brassicaceae</taxon>
        <taxon>Brassiceae</taxon>
        <taxon>Brassica</taxon>
    </lineage>
</organism>
<keyword evidence="2" id="KW-1185">Reference proteome</keyword>
<dbReference type="Proteomes" id="UP000824890">
    <property type="component" value="Unassembled WGS sequence"/>
</dbReference>
<evidence type="ECO:0000313" key="2">
    <source>
        <dbReference type="Proteomes" id="UP000824890"/>
    </source>
</evidence>
<evidence type="ECO:0000313" key="1">
    <source>
        <dbReference type="EMBL" id="KAH0938422.1"/>
    </source>
</evidence>
<comment type="caution">
    <text evidence="1">The sequence shown here is derived from an EMBL/GenBank/DDBJ whole genome shotgun (WGS) entry which is preliminary data.</text>
</comment>
<dbReference type="InterPro" id="IPR005024">
    <property type="entry name" value="Snf7_fam"/>
</dbReference>
<dbReference type="PANTHER" id="PTHR10476">
    <property type="entry name" value="CHARGED MULTIVESICULAR BODY PROTEIN"/>
    <property type="match status" value="1"/>
</dbReference>
<gene>
    <name evidence="1" type="ORF">HID58_005883</name>
</gene>
<proteinExistence type="predicted"/>
<accession>A0ABQ8EAK0</accession>
<name>A0ABQ8EAK0_BRANA</name>
<dbReference type="Pfam" id="PF03357">
    <property type="entry name" value="Snf7"/>
    <property type="match status" value="1"/>
</dbReference>
<dbReference type="Gene3D" id="6.10.140.1230">
    <property type="match status" value="1"/>
</dbReference>
<dbReference type="EMBL" id="JAGKQM010000002">
    <property type="protein sequence ID" value="KAH0938422.1"/>
    <property type="molecule type" value="Genomic_DNA"/>
</dbReference>